<feature type="region of interest" description="Disordered" evidence="1">
    <location>
        <begin position="415"/>
        <end position="440"/>
    </location>
</feature>
<reference evidence="3 4" key="1">
    <citation type="submission" date="2022-12" db="EMBL/GenBank/DDBJ databases">
        <title>Chromosome-level genome of Tegillarca granosa.</title>
        <authorList>
            <person name="Kim J."/>
        </authorList>
    </citation>
    <scope>NUCLEOTIDE SEQUENCE [LARGE SCALE GENOMIC DNA]</scope>
    <source>
        <strain evidence="3">Teg-2019</strain>
        <tissue evidence="3">Adductor muscle</tissue>
    </source>
</reference>
<evidence type="ECO:0000256" key="1">
    <source>
        <dbReference type="SAM" id="MobiDB-lite"/>
    </source>
</evidence>
<feature type="region of interest" description="Disordered" evidence="1">
    <location>
        <begin position="733"/>
        <end position="753"/>
    </location>
</feature>
<evidence type="ECO:0000313" key="4">
    <source>
        <dbReference type="Proteomes" id="UP001217089"/>
    </source>
</evidence>
<proteinExistence type="predicted"/>
<name>A0ABQ9FMD3_TEGGR</name>
<dbReference type="Proteomes" id="UP001217089">
    <property type="component" value="Unassembled WGS sequence"/>
</dbReference>
<feature type="region of interest" description="Disordered" evidence="1">
    <location>
        <begin position="973"/>
        <end position="992"/>
    </location>
</feature>
<feature type="compositionally biased region" description="Polar residues" evidence="1">
    <location>
        <begin position="475"/>
        <end position="484"/>
    </location>
</feature>
<protein>
    <recommendedName>
        <fullName evidence="2">KANL3/Tex30 alpha/beta hydrolase-like domain-containing protein</fullName>
    </recommendedName>
</protein>
<organism evidence="3 4">
    <name type="scientific">Tegillarca granosa</name>
    <name type="common">Malaysian cockle</name>
    <name type="synonym">Anadara granosa</name>
    <dbReference type="NCBI Taxonomy" id="220873"/>
    <lineage>
        <taxon>Eukaryota</taxon>
        <taxon>Metazoa</taxon>
        <taxon>Spiralia</taxon>
        <taxon>Lophotrochozoa</taxon>
        <taxon>Mollusca</taxon>
        <taxon>Bivalvia</taxon>
        <taxon>Autobranchia</taxon>
        <taxon>Pteriomorphia</taxon>
        <taxon>Arcoida</taxon>
        <taxon>Arcoidea</taxon>
        <taxon>Arcidae</taxon>
        <taxon>Tegillarca</taxon>
    </lineage>
</organism>
<dbReference type="InterPro" id="IPR026555">
    <property type="entry name" value="NSL3/Tex30"/>
</dbReference>
<feature type="compositionally biased region" description="Low complexity" evidence="1">
    <location>
        <begin position="957"/>
        <end position="968"/>
    </location>
</feature>
<dbReference type="SUPFAM" id="SSF53474">
    <property type="entry name" value="alpha/beta-Hydrolases"/>
    <property type="match status" value="1"/>
</dbReference>
<dbReference type="PANTHER" id="PTHR13136:SF16">
    <property type="entry name" value="KAT8 REGULATORY NSL COMPLEX SUBUNIT 3"/>
    <property type="match status" value="1"/>
</dbReference>
<feature type="region of interest" description="Disordered" evidence="1">
    <location>
        <begin position="475"/>
        <end position="526"/>
    </location>
</feature>
<feature type="domain" description="KANL3/Tex30 alpha/beta hydrolase-like" evidence="2">
    <location>
        <begin position="265"/>
        <end position="403"/>
    </location>
</feature>
<feature type="compositionally biased region" description="Polar residues" evidence="1">
    <location>
        <begin position="930"/>
        <end position="952"/>
    </location>
</feature>
<keyword evidence="4" id="KW-1185">Reference proteome</keyword>
<evidence type="ECO:0000313" key="3">
    <source>
        <dbReference type="EMBL" id="KAJ8317336.1"/>
    </source>
</evidence>
<evidence type="ECO:0000259" key="2">
    <source>
        <dbReference type="Pfam" id="PF20408"/>
    </source>
</evidence>
<feature type="region of interest" description="Disordered" evidence="1">
    <location>
        <begin position="930"/>
        <end position="968"/>
    </location>
</feature>
<dbReference type="InterPro" id="IPR046879">
    <property type="entry name" value="KANL3/Tex30_Abhydrolase"/>
</dbReference>
<comment type="caution">
    <text evidence="3">The sequence shown here is derived from an EMBL/GenBank/DDBJ whole genome shotgun (WGS) entry which is preliminary data.</text>
</comment>
<sequence length="992" mass="106201">MMPLDLISMDHGYSKPWSAHPDASNARPVKLLYMTKLPRNQEALSQDVIVDVDSVATSSPPPYDMAKARSLMHECDRHVNFARMEDSSEDWEDRITRTGWTLQQNRLFNKVMKALQADKLARLTYQGSTNEPVMRRIHIDKTARRVRHALASVSWVPSLIDKMIATASVGGKSAAASLEALGLLLKRPWDPVLSVYTQQKLRKLPGNPLLLIAPSGPTHGGNAYSKRTRFWNSQLSNLGKVIPVTMHTVSGGSGVGIAQCLEHMIGAVRTKVLELKGHFQHRPIVLLGWNIGSLVACHVALVENVTAVVCLGFPMMGINGTRGDVEDSLLDSKTPTLFVVGQNSTTSTIDNMEDLRERMKAENGLLVVGGADDNLRLTRAKKKQEGITQVMADKQIMDEVSEFLGGILSQTAHLNSETNDVSDVEQKKKKKRKYERTNISPLSTNRSLAITKAYRTAPRQSTDAALLTGSVLLTQSNPGTSIPSTVLEHDSRSAQKRKQPRSPSANAPRKRVKSAPGVGNAEQVKVPYPVPKSPDIPAGIHAVQSAPELSGLLRGHISGIPHTVIDTETRNLLSKKIGTSTVNTSTNNYTELQKSLKTTNVSGMIMVPTDSIQQQKSSPLSLSSGAVIQQLQQPVKVSSPIATIPMTLSTLSTLRASLKPTVHVTTAASSVTSQIQQLLTGAPKSALTVPSPTQGVTQVSYPKLLSSLASPSSVLSTVSVTMTTVVATKSAGTTLTPSTVSEPKPSSSKSPEEQKVQAIQKLQFHDFPLTTASLVKTSTGNAITQAKILTSSHLNLDNFHLESIPSTNSTAQLGSSLKVTPSVVGSITTVPQPVTMDTAQKLVKSVGSTATKITSTTGNIATVTISMDRTIPRPSITTISKSQAEKTVVMTTSETLGKVSSLLESSPITQKPTLSIVSCSSVSSQTVLAVSKGDNSSPGPSSDTTVSNISGSKHTKSPSSTVTSYTTSAKPVLPTVASTRTRRIRTPKQYDL</sequence>
<dbReference type="EMBL" id="JARBDR010000246">
    <property type="protein sequence ID" value="KAJ8317336.1"/>
    <property type="molecule type" value="Genomic_DNA"/>
</dbReference>
<dbReference type="PANTHER" id="PTHR13136">
    <property type="entry name" value="TESTIS DEVELOPMENT PROTEIN PRTD"/>
    <property type="match status" value="1"/>
</dbReference>
<dbReference type="InterPro" id="IPR029058">
    <property type="entry name" value="AB_hydrolase_fold"/>
</dbReference>
<dbReference type="Gene3D" id="3.40.50.1820">
    <property type="entry name" value="alpha/beta hydrolase"/>
    <property type="match status" value="1"/>
</dbReference>
<gene>
    <name evidence="3" type="ORF">KUTeg_005240</name>
</gene>
<accession>A0ABQ9FMD3</accession>
<dbReference type="Pfam" id="PF20408">
    <property type="entry name" value="Abhydrolase_11"/>
    <property type="match status" value="1"/>
</dbReference>
<feature type="compositionally biased region" description="Low complexity" evidence="1">
    <location>
        <begin position="733"/>
        <end position="749"/>
    </location>
</feature>